<feature type="transmembrane region" description="Helical" evidence="2">
    <location>
        <begin position="45"/>
        <end position="66"/>
    </location>
</feature>
<dbReference type="EMBL" id="AHHH01000022">
    <property type="protein sequence ID" value="ESU44447.1"/>
    <property type="molecule type" value="Genomic_DNA"/>
</dbReference>
<reference evidence="3 4" key="2">
    <citation type="journal article" date="2013" name="Genome Biol. Evol.">
        <title>Genome sequencing of Giardia lamblia genotypes A2 and B isolates (DH and GS) and comparative analysis with the genomes of genotypes A1 and E (WB and Pig).</title>
        <authorList>
            <person name="Adam R.D."/>
            <person name="Dahlstrom E.W."/>
            <person name="Martens C.A."/>
            <person name="Bruno D.P."/>
            <person name="Barbian K.D."/>
            <person name="Ricklefs S.M."/>
            <person name="Hernandez M.M."/>
            <person name="Narla N.P."/>
            <person name="Patel R.B."/>
            <person name="Porcella S.F."/>
            <person name="Nash T.E."/>
        </authorList>
    </citation>
    <scope>NUCLEOTIDE SEQUENCE [LARGE SCALE GENOMIC DNA]</scope>
    <source>
        <strain evidence="3 4">GS</strain>
    </source>
</reference>
<evidence type="ECO:0000256" key="2">
    <source>
        <dbReference type="SAM" id="Phobius"/>
    </source>
</evidence>
<dbReference type="OrthoDB" id="247542at2759"/>
<dbReference type="VEuPathDB" id="GiardiaDB:QR46_2596"/>
<dbReference type="VEuPathDB" id="GiardiaDB:GL50803_008464"/>
<dbReference type="InterPro" id="IPR050960">
    <property type="entry name" value="AB_hydrolase_4_sf"/>
</dbReference>
<accession>V6U1E9</accession>
<dbReference type="PANTHER" id="PTHR10794:SF63">
    <property type="entry name" value="ALPHA_BETA HYDROLASE 1, ISOFORM A"/>
    <property type="match status" value="1"/>
</dbReference>
<feature type="non-terminal residue" evidence="3">
    <location>
        <position position="1"/>
    </location>
</feature>
<dbReference type="Proteomes" id="UP000018040">
    <property type="component" value="Unassembled WGS sequence"/>
</dbReference>
<keyword evidence="2" id="KW-0472">Membrane</keyword>
<keyword evidence="2" id="KW-1133">Transmembrane helix</keyword>
<reference evidence="4" key="1">
    <citation type="submission" date="2012-02" db="EMBL/GenBank/DDBJ databases">
        <title>Genome sequencing of Giardia lamblia Genotypes A2 and B isolates (DH and GS) and comparative analysis with the genomes of Genotypes A1 and E (WB and Pig).</title>
        <authorList>
            <person name="Adam R."/>
            <person name="Dahlstrom E."/>
            <person name="Martens C."/>
            <person name="Bruno D."/>
            <person name="Barbian K."/>
            <person name="Porcella S.F."/>
            <person name="Nash T."/>
        </authorList>
    </citation>
    <scope>NUCLEOTIDE SEQUENCE</scope>
    <source>
        <strain evidence="4">GS</strain>
    </source>
</reference>
<name>V6U1E9_GIAIN</name>
<keyword evidence="2" id="KW-0812">Transmembrane</keyword>
<dbReference type="PANTHER" id="PTHR10794">
    <property type="entry name" value="ABHYDROLASE DOMAIN-CONTAINING PROTEIN"/>
    <property type="match status" value="1"/>
</dbReference>
<dbReference type="InterPro" id="IPR029058">
    <property type="entry name" value="AB_hydrolase_fold"/>
</dbReference>
<gene>
    <name evidence="3" type="ORF">GSB_151805</name>
</gene>
<dbReference type="Gene3D" id="3.40.50.1820">
    <property type="entry name" value="alpha/beta hydrolase"/>
    <property type="match status" value="1"/>
</dbReference>
<organism evidence="3 4">
    <name type="scientific">Giardia intestinalis</name>
    <name type="common">Giardia lamblia</name>
    <dbReference type="NCBI Taxonomy" id="5741"/>
    <lineage>
        <taxon>Eukaryota</taxon>
        <taxon>Metamonada</taxon>
        <taxon>Diplomonadida</taxon>
        <taxon>Hexamitidae</taxon>
        <taxon>Giardiinae</taxon>
        <taxon>Giardia</taxon>
    </lineage>
</organism>
<proteinExistence type="inferred from homology"/>
<evidence type="ECO:0000313" key="4">
    <source>
        <dbReference type="Proteomes" id="UP000018040"/>
    </source>
</evidence>
<dbReference type="AlphaFoldDB" id="V6U1E9"/>
<sequence>VNTNLGSLILKVYRSQMLHFSVKLQSLFMIKLLTTVTELMPEACLYAVLYAVLMIMIIFVPIYFYLSRRRYVFTRTLATSKHCSDILVTLTKDFSGRYPIPWTHLTKFQVAKAPYSTPAVSLKYDVIKVSAHDNHDDFFHAAVTMNFMDLVKDQMCAGSSINIAVLLLPFGATHYSRPVRRLIYEIEKRGIPTICQLDRNTAGYEFPYNCEPRRNSYLDHHDAYLSMEFLAEALCMIFATRERDVSSVDLNQKLLLEYAALRSDPFPAQQQKSGCGEPLPLQLRFHFVGYSLGAMRISHILADSDMDRLLADIVQRVGQRYPSIKLSMVVASASCGYATFDVQAPLNHPKYVQRMLAKHLIKEFNENADKRAYLIKHLAEKVANPVETLERAISSGLLSDLDAHLSCALYEFDTYADYYKELIPTGKIHLFHPSIPVLFLNTADDFITGKNVSFDELKEHPQAITIIINKGGHLGTILRNGEDVSSKILANWIDHLR</sequence>
<dbReference type="VEuPathDB" id="GiardiaDB:GL50581_2903"/>
<comment type="caution">
    <text evidence="3">The sequence shown here is derived from an EMBL/GenBank/DDBJ whole genome shotgun (WGS) entry which is preliminary data.</text>
</comment>
<evidence type="ECO:0000256" key="1">
    <source>
        <dbReference type="ARBA" id="ARBA00010884"/>
    </source>
</evidence>
<evidence type="ECO:0000313" key="3">
    <source>
        <dbReference type="EMBL" id="ESU44447.1"/>
    </source>
</evidence>
<dbReference type="GO" id="GO:0047372">
    <property type="term" value="F:monoacylglycerol lipase activity"/>
    <property type="evidence" value="ECO:0007669"/>
    <property type="project" value="TreeGrafter"/>
</dbReference>
<dbReference type="GO" id="GO:0034338">
    <property type="term" value="F:short-chain carboxylesterase activity"/>
    <property type="evidence" value="ECO:0007669"/>
    <property type="project" value="TreeGrafter"/>
</dbReference>
<dbReference type="VEuPathDB" id="GiardiaDB:DHA2_153784"/>
<comment type="similarity">
    <text evidence="1">Belongs to the AB hydrolase superfamily. AB hydrolase 4 family.</text>
</comment>
<protein>
    <submittedName>
        <fullName evidence="3">Uncharacterized protein</fullName>
    </submittedName>
</protein>
<dbReference type="SUPFAM" id="SSF53474">
    <property type="entry name" value="alpha/beta-Hydrolases"/>
    <property type="match status" value="1"/>
</dbReference>